<name>A0ABM5FN35_9SAUR</name>
<reference evidence="10" key="2">
    <citation type="submission" date="2025-08" db="UniProtKB">
        <authorList>
            <consortium name="RefSeq"/>
        </authorList>
    </citation>
    <scope>IDENTIFICATION</scope>
</reference>
<keyword evidence="5" id="KW-0175">Coiled coil</keyword>
<dbReference type="SUPFAM" id="SSF50729">
    <property type="entry name" value="PH domain-like"/>
    <property type="match status" value="1"/>
</dbReference>
<feature type="domain" description="Calponin-homology (CH)" evidence="8">
    <location>
        <begin position="144"/>
        <end position="249"/>
    </location>
</feature>
<dbReference type="InterPro" id="IPR001849">
    <property type="entry name" value="PH_domain"/>
</dbReference>
<dbReference type="SMART" id="SM00150">
    <property type="entry name" value="SPEC"/>
    <property type="match status" value="30"/>
</dbReference>
<dbReference type="Gene3D" id="1.10.418.10">
    <property type="entry name" value="Calponin-like domain"/>
    <property type="match status" value="2"/>
</dbReference>
<evidence type="ECO:0000259" key="7">
    <source>
        <dbReference type="PROSITE" id="PS50003"/>
    </source>
</evidence>
<dbReference type="Pfam" id="PF00307">
    <property type="entry name" value="CH"/>
    <property type="match status" value="2"/>
</dbReference>
<feature type="coiled-coil region" evidence="5">
    <location>
        <begin position="3776"/>
        <end position="3803"/>
    </location>
</feature>
<feature type="coiled-coil region" evidence="5">
    <location>
        <begin position="949"/>
        <end position="1015"/>
    </location>
</feature>
<feature type="coiled-coil region" evidence="5">
    <location>
        <begin position="3464"/>
        <end position="3523"/>
    </location>
</feature>
<feature type="region of interest" description="Disordered" evidence="6">
    <location>
        <begin position="2265"/>
        <end position="2290"/>
    </location>
</feature>
<feature type="domain" description="PH" evidence="7">
    <location>
        <begin position="4104"/>
        <end position="4212"/>
    </location>
</feature>
<feature type="compositionally biased region" description="Basic and acidic residues" evidence="6">
    <location>
        <begin position="3945"/>
        <end position="3958"/>
    </location>
</feature>
<dbReference type="PROSITE" id="PS00020">
    <property type="entry name" value="ACTININ_2"/>
    <property type="match status" value="1"/>
</dbReference>
<keyword evidence="4" id="KW-0009">Actin-binding</keyword>
<feature type="compositionally biased region" description="Polar residues" evidence="6">
    <location>
        <begin position="3959"/>
        <end position="3969"/>
    </location>
</feature>
<feature type="coiled-coil region" evidence="5">
    <location>
        <begin position="1052"/>
        <end position="1082"/>
    </location>
</feature>
<dbReference type="Pfam" id="PF00169">
    <property type="entry name" value="PH"/>
    <property type="match status" value="1"/>
</dbReference>
<feature type="region of interest" description="Disordered" evidence="6">
    <location>
        <begin position="2190"/>
        <end position="2211"/>
    </location>
</feature>
<feature type="compositionally biased region" description="Polar residues" evidence="6">
    <location>
        <begin position="2192"/>
        <end position="2202"/>
    </location>
</feature>
<dbReference type="PROSITE" id="PS50021">
    <property type="entry name" value="CH"/>
    <property type="match status" value="2"/>
</dbReference>
<dbReference type="GeneID" id="110079012"/>
<dbReference type="InterPro" id="IPR018159">
    <property type="entry name" value="Spectrin/alpha-actinin"/>
</dbReference>
<evidence type="ECO:0000259" key="8">
    <source>
        <dbReference type="PROSITE" id="PS50021"/>
    </source>
</evidence>
<evidence type="ECO:0000256" key="1">
    <source>
        <dbReference type="ARBA" id="ARBA00006826"/>
    </source>
</evidence>
<feature type="region of interest" description="Disordered" evidence="6">
    <location>
        <begin position="4271"/>
        <end position="4316"/>
    </location>
</feature>
<keyword evidence="9" id="KW-1185">Reference proteome</keyword>
<feature type="coiled-coil region" evidence="5">
    <location>
        <begin position="3882"/>
        <end position="3916"/>
    </location>
</feature>
<dbReference type="CDD" id="cd00176">
    <property type="entry name" value="SPEC"/>
    <property type="match status" value="14"/>
</dbReference>
<feature type="region of interest" description="Disordered" evidence="6">
    <location>
        <begin position="4330"/>
        <end position="4354"/>
    </location>
</feature>
<feature type="region of interest" description="Disordered" evidence="6">
    <location>
        <begin position="3937"/>
        <end position="4018"/>
    </location>
</feature>
<dbReference type="Gene3D" id="2.30.29.30">
    <property type="entry name" value="Pleckstrin-homology domain (PH domain)/Phosphotyrosine-binding domain (PTB)"/>
    <property type="match status" value="1"/>
</dbReference>
<evidence type="ECO:0000256" key="5">
    <source>
        <dbReference type="SAM" id="Coils"/>
    </source>
</evidence>
<dbReference type="InterPro" id="IPR036872">
    <property type="entry name" value="CH_dom_sf"/>
</dbReference>
<evidence type="ECO:0000313" key="9">
    <source>
        <dbReference type="Proteomes" id="UP001652642"/>
    </source>
</evidence>
<dbReference type="SMART" id="SM00233">
    <property type="entry name" value="PH"/>
    <property type="match status" value="1"/>
</dbReference>
<dbReference type="InterPro" id="IPR001605">
    <property type="entry name" value="PH_dom-spectrin-type"/>
</dbReference>
<evidence type="ECO:0000256" key="3">
    <source>
        <dbReference type="ARBA" id="ARBA00022737"/>
    </source>
</evidence>
<feature type="coiled-coil region" evidence="5">
    <location>
        <begin position="2505"/>
        <end position="2532"/>
    </location>
</feature>
<feature type="coiled-coil region" evidence="5">
    <location>
        <begin position="1340"/>
        <end position="1393"/>
    </location>
</feature>
<dbReference type="PROSITE" id="PS00019">
    <property type="entry name" value="ACTININ_1"/>
    <property type="match status" value="1"/>
</dbReference>
<dbReference type="InterPro" id="IPR002017">
    <property type="entry name" value="Spectrin_repeat"/>
</dbReference>
<feature type="compositionally biased region" description="Polar residues" evidence="6">
    <location>
        <begin position="2278"/>
        <end position="2290"/>
    </location>
</feature>
<feature type="coiled-coil region" evidence="5">
    <location>
        <begin position="3670"/>
        <end position="3697"/>
    </location>
</feature>
<feature type="coiled-coil region" evidence="5">
    <location>
        <begin position="2821"/>
        <end position="2848"/>
    </location>
</feature>
<feature type="compositionally biased region" description="Low complexity" evidence="6">
    <location>
        <begin position="2265"/>
        <end position="2276"/>
    </location>
</feature>
<feature type="coiled-coil region" evidence="5">
    <location>
        <begin position="755"/>
        <end position="782"/>
    </location>
</feature>
<dbReference type="SUPFAM" id="SSF47576">
    <property type="entry name" value="Calponin-homology domain, CH-domain"/>
    <property type="match status" value="1"/>
</dbReference>
<feature type="coiled-coil region" evidence="5">
    <location>
        <begin position="1478"/>
        <end position="1505"/>
    </location>
</feature>
<keyword evidence="3" id="KW-0677">Repeat</keyword>
<dbReference type="SUPFAM" id="SSF46966">
    <property type="entry name" value="Spectrin repeat"/>
    <property type="match status" value="21"/>
</dbReference>
<feature type="coiled-coil region" evidence="5">
    <location>
        <begin position="3245"/>
        <end position="3286"/>
    </location>
</feature>
<organism evidence="9 10">
    <name type="scientific">Pogona vitticeps</name>
    <name type="common">central bearded dragon</name>
    <dbReference type="NCBI Taxonomy" id="103695"/>
    <lineage>
        <taxon>Eukaryota</taxon>
        <taxon>Metazoa</taxon>
        <taxon>Chordata</taxon>
        <taxon>Craniata</taxon>
        <taxon>Vertebrata</taxon>
        <taxon>Euteleostomi</taxon>
        <taxon>Lepidosauria</taxon>
        <taxon>Squamata</taxon>
        <taxon>Bifurcata</taxon>
        <taxon>Unidentata</taxon>
        <taxon>Episquamata</taxon>
        <taxon>Toxicofera</taxon>
        <taxon>Iguania</taxon>
        <taxon>Acrodonta</taxon>
        <taxon>Agamidae</taxon>
        <taxon>Amphibolurinae</taxon>
        <taxon>Pogona</taxon>
    </lineage>
</organism>
<sequence>MMDEEYIEGQFKKLQEQHMAMQEKTFTNWINNIFYKYNVNIRMQDLYTDLKDGIYLLHLLELLSGEQLPRPNKSKMRVHFLENNSKAIQYLRSKQVHVELIGPENIVDGDRNLILGLIWIIILRFQIASISLDKEEFGSRADILSANDALLLWCQNKTASYSNVHVKDFSKSWTDGLAFNALIHAHRPELIQYSSLRRDQPIRNLNNAFTVAEKQLGIIKLLDPEDVAGPFPDEKSIMTYVSFYYHYFSKLKQGQTVQKRLAKIVFFLKETDDLKSQYEQMVSELLEWIKVKVAELDNHSFPNSLEEMRLLINNFKIFRTVEKPPKYREKGIIEAHFFHIRTKQRAQNQRAYLPPEGRTLRGLEKEWLILEKAESNRGKALQQALLRLERMEQLVQRFMKKAAVRVAYLKDTREILKQQDGWQPDSVEQLEAAKRKLEAIEAHMLPQEQRFKALSEMASEIKRENHQDNIQITKKQKEIAQQWQDLSNQLKRQKCFLGEIEESLVLLRDINSITEELKGLQIQMSSQDCGKQLLEVVDLLQKHKLIASQISSLGERIRHIDERVGNVTKGKRIRSDVLQAKLWMLHHLYQNLVDLCKTRQHQLEETLKLFEFFHECNEEELWLFNKWKLVKTASLGRDLNHIAAALKGHKALQTDCNSHQLICSKIICKSQELSQKNPSNRKDIQMKIDRIQQLWQQLQDEVATHKIRLEAAALIKQYFADVDEVESWMQEQETLLTTMNYGKDEFSAEALLHRHIRLEKELAAFSSEISHLEEQAHSVTQQAASMFWCLFQLCLIFSKQHRKKELEEMIRLYQFYSSCGEFQSWIDDKEKIFQTIRPTADNVETMQQKYQHFLIELAAGKSQLDEIVCLAEVFSKSNPGKWNEIQTRMKEINMRWQCLEALKEEKGSELIGVADVKTFLQDCQDTYGLLQDKMIHLEDLGHRNKPTVLEAEARRLTAFEREILALERRNEYLKSVAKSIKDTNPAESRVIKDQVEDMEELLSSLKSKAEEKGKTLQMALDQEAFLQDSRRLLLWADGMKEKLHNEEMGVDVVSAEQLLKDHQDLLKEIRRENHRFKELQEMGKKIMDNPSHSRALDVCDSVHTLAQERNELDKLWAKRRKKLQENVALLKFSKEVDGIQAALSSHEAFLRTDYLGDHVDSVRSVLKRHEDFESVMMVLKHRADAVNEHGEQLVENGHFASDAIKERMTALQERWKLLAKNNEQKKKRLLESLLLQEFNHDTAELLMWMEEKYKVASDESYREPTNILWKLKKHEVAEQEMMANKKHFVELMVAGNQLVQGNHYAADSIQDKRSEMKKKWERLYSKMMERGDKLRQAGQQEQLMELLEDAEEKIEKIEKTLCYSGLGHDLRSSRNLLKEHRQLENEMQGLAEKMSSIVFHAEKMAANHFDSEGILDETQTYLKRFDSLQEPLSERSQLLQERVELFQFCHYHDMEMKWINERKMVANTTNRGKSFSAAQSLLQKHKELQIEVNAHKQQVTKILEQGRAMLEGRHMSSQRIKEKCQELNDSWLELEKACEERIEQLQQSVAFHQYLMNIADLESWALEKFPLVTNKDFGKDGAATTKLLKKHKALEHEIEIYQNLVTELGETAQTLSQSGFIQYDEVDAPQEQIHSQLQEMQDLAVARRKKLEETLALHEFLRDCEDLEDWINHQKQVVCSDGSGTDYEHVLHLCAKYETFQHQIKVAAQRVAVCHQLAEDMLDRGHYESREIRKKQKQLRNHWEELLEITKSQSKKLQDAEAVYKCLQDLTEALVHIEEKSKTIPDDIARDLSGVHSQLRKHATLEYELFGNEQQLQELIDAADGVLCRCTTSQAEQIQAKQQAVVENWEVLRAKVQQCRERLEQACRLFHFQTQVRDYSSWASEIMREMEIEEKIRDISTSGLKINQHHQLLAEIEAHNEIYGRVVQLGQELLLEQKMAKTEIQDALHALVEEKGKICQKWAQKKEWLEKVHLLQMFYKDCEHLNNISDSQECKMSCPDLHSKTSGVPIYISTVKVTLSSSRAAPPAASKSAVWVNSFQTKQPEEIVSESTWYFPAHLLSTETQPRNDSLPSRSPSSEVYSSRLDIILAHSNRGKDLGEDDSCVNPPRIKTACPTLHRGLQCNGYSNTGTQSSLISCKQYSGTEWSDCHSSADPVGPGEFAVPLPPATVSRALPCWTSRLDVSLCAVPDASSPQRKNSNTAPAPCISKPTQRGCSQCSAELSDLHASVKLYISTCSIMIKPFRTASQASSHAYSSLLSSRLKKISSPSSGLGEESPVTHQDTPSRSSADLQITQFRVTSRDKSPDLPLQTVSRDIRLSPTAVNKEGAPVGKQIVRDPGLDPDLVVFQDHHSTDKAFRRTSNTGMIPSHHKISQITLILATPWTSFPIKVIREFRKSPAPSVFIKTLGSGTGSPNFQPGYKGSGFSLSINPVCCPEFQSYQQQGANSEPHSTDHSTLVTSMRACTTNAASHKTGESAWCPSFSMYVKSSDFGNTVDEVEQQIKKHEAFEKLLASQNEKALSLQEQAEKLQLDSDLERKRIQYKLSAMLEKRRRINDLSQSRQEKLRTAFLLALFHQNLAEAETWIDDRMQKLDDSSFQNPSSLNDKMKLLQKHQVFEAEILAHKDLIAAVNTTGETLVRQNHPKVGEVCRKTHLLQERWAAVRGTVAARGKMLEDSRAFLEFLQKVDHAEAWIRDKEVMINVGDIGNDYEHCLQLMKKLNEFRGVSGGMTVDDAHIKALSALAAQLERENKEEMKMVYQRRKELNERWNSFHGDLKTYRRKLEGALETHALIREIDDITERISEKSMLIQTLDYGKDVESVENLIRRHKEMEREIGIIQSKMESLELDALPHCKRNLSSISDKLTTKHKEMKNHWLRLQGQAKQRGEKLAASYQLQKFNSEIRELLDWIQEVKGQMEVGSLPKSLAEAESAIEEHQERKAKIEARGERFDALNNYSQKLANAGYHATPEIHHSLIRLQQALTEMIETWQEKNLKLLQAKDLQKFFAYVEENESWLGSKEGFLANKDLGDSVSSVESLQQKHMQFEKDLENQLEKIDMMASFAHQLRDNQHYDSENIMDKCQAVLRRKERLLEIALARRRRLEESWLLQKFLHNSFEVAVWMAEKNRIALDESWRDPSNLQSKLQKHQTFQAEIMANRSHLDNIKAEGEKMLQVGHFAPEAIQSRLQEIDQLWDELLENCQEKKRKMLDTYKASCFLQNVDDVEKWLEEVESEIKAPEVSHNLLLLSNLLKRQEELEESIIAHRDQLQGLINTVQEFQQEKHFLADEIEERVDEVVHRYKSLREPLQERRGCLEASRLQHQFFQEVNEELTWIREKLPLASSTDYGQSLTTVQSLQEKHQNLENEISSHDALTQAVISTGQKLVKGGHAASRDIMQQVKELEASFETLKGDAQQRRKRLMQSYEAQHFLTELLEVESWMAERGLVLQIPDYGRNEESTQSLLRKVEAARLDLEGFKTRIEKMQETGTHLLTNNNPESSALLPKLQAVLEEYSSLQHRVESHRKTLQEQMQLHQFEREVQLVDSWLLSKQALAESDNYGQDLEDVEILEKKFEDFIKEVRSLGHAKVFLVNDLAFHLENVCHSQISAIQEKAHQVNETWERLNQAIQIRAENLKAAHKVHQYDRDVDDLKGWMQEKGAVVDRDDYGYDLPGVQTLLNQHEGAERELSAIAKELERIRGEAWHLGRLYPQTRDNMMNRLAEIDECWEKLEHKSAERKQKLQQAKQIQIYFNDCRELMAWAKEMHAVMISEEVASDLLGAELLIKRHEEHKRDIEKQQLKYEHLEQTGNSFTKAGHFMSTEIEEKLSELLELMRKVRECWDLKKELYEENWENQLLRRELDLAQAWLTAKEGFLSDPSYGHSVSDVEHLMKKHQDFEKMLEAQEEKFAQLNRKTKKELKLLKQIGIEENEEREKAKLIKVPSLRRRYSDRRTAHTRLQDPKKTQQLPSVSSAPTLRAPPERTSYPTSKPKEGLHEFSLGEDPVLAGSSSINATPPGEGLGLQDSVVENRNTFSPSSSNLKAQLTDSDLLQLQAKNLEAPNIKNINETYLSRTDARRSKTVPGRESFNFPPTLEQLDLSSERLEPASQVSAMEGFLEKRDQILPGRKPPNARSWNTYYVKLGRQKLDFYSDEKEASQNGTPVLSASIAGARCDRLVEYSRKEHAFSLRLWDGSQYYLAAPSRKLMEDWMQALYSHLDPARPQIKPWFSTGRGAAEKQVTKVLLPRRTPSFKIIQEKRPMGSSGESEGLPHAFSINFSQNSEDSDASSVTSMVSDPAIQGMSTPSDPPPSYDGSEVYNGGDKRILELEAQEIRAELTPEVTKCSDDPQTQGLKELDVKKQKKRKEKNVFKKLFSKK</sequence>
<dbReference type="PROSITE" id="PS50003">
    <property type="entry name" value="PH_DOMAIN"/>
    <property type="match status" value="1"/>
</dbReference>
<feature type="compositionally biased region" description="Polar residues" evidence="6">
    <location>
        <begin position="4271"/>
        <end position="4287"/>
    </location>
</feature>
<dbReference type="Pfam" id="PF00435">
    <property type="entry name" value="Spectrin"/>
    <property type="match status" value="29"/>
</dbReference>
<dbReference type="Proteomes" id="UP001652642">
    <property type="component" value="Chromosome 1"/>
</dbReference>
<evidence type="ECO:0000256" key="6">
    <source>
        <dbReference type="SAM" id="MobiDB-lite"/>
    </source>
</evidence>
<dbReference type="PANTHER" id="PTHR11915">
    <property type="entry name" value="SPECTRIN/FILAMIN RELATED CYTOSKELETAL PROTEIN"/>
    <property type="match status" value="1"/>
</dbReference>
<dbReference type="InterPro" id="IPR001715">
    <property type="entry name" value="CH_dom"/>
</dbReference>
<reference evidence="9" key="1">
    <citation type="submission" date="2025-05" db="UniProtKB">
        <authorList>
            <consortium name="RefSeq"/>
        </authorList>
    </citation>
    <scope>NUCLEOTIDE SEQUENCE [LARGE SCALE GENOMIC DNA]</scope>
</reference>
<protein>
    <submittedName>
        <fullName evidence="10">Spectrin beta chain, non-erythrocytic 5</fullName>
    </submittedName>
</protein>
<feature type="coiled-coil region" evidence="5">
    <location>
        <begin position="3344"/>
        <end position="3371"/>
    </location>
</feature>
<dbReference type="Gene3D" id="1.20.58.60">
    <property type="match status" value="24"/>
</dbReference>
<comment type="similarity">
    <text evidence="1">Belongs to the spectrin family.</text>
</comment>
<dbReference type="PRINTS" id="PR00683">
    <property type="entry name" value="SPECTRINPH"/>
</dbReference>
<evidence type="ECO:0000256" key="2">
    <source>
        <dbReference type="ARBA" id="ARBA00022467"/>
    </source>
</evidence>
<dbReference type="InterPro" id="IPR001589">
    <property type="entry name" value="Actinin_actin-bd_CS"/>
</dbReference>
<proteinExistence type="inferred from homology"/>
<gene>
    <name evidence="10" type="primary">SPTBN5</name>
</gene>
<dbReference type="SMART" id="SM00033">
    <property type="entry name" value="CH"/>
    <property type="match status" value="2"/>
</dbReference>
<accession>A0ABM5FN35</accession>
<dbReference type="RefSeq" id="XP_072846816.1">
    <property type="nucleotide sequence ID" value="XM_072990715.1"/>
</dbReference>
<dbReference type="InterPro" id="IPR011993">
    <property type="entry name" value="PH-like_dom_sf"/>
</dbReference>
<keyword evidence="2" id="KW-0117">Actin capping</keyword>
<evidence type="ECO:0000256" key="4">
    <source>
        <dbReference type="ARBA" id="ARBA00023203"/>
    </source>
</evidence>
<feature type="domain" description="Calponin-homology (CH)" evidence="8">
    <location>
        <begin position="20"/>
        <end position="126"/>
    </location>
</feature>
<evidence type="ECO:0000313" key="10">
    <source>
        <dbReference type="RefSeq" id="XP_072846816.1"/>
    </source>
</evidence>